<dbReference type="EMBL" id="UFZQ01000001">
    <property type="protein sequence ID" value="STE86038.1"/>
    <property type="molecule type" value="Genomic_DNA"/>
</dbReference>
<organism evidence="1 2">
    <name type="scientific">Escherichia coli</name>
    <dbReference type="NCBI Taxonomy" id="562"/>
    <lineage>
        <taxon>Bacteria</taxon>
        <taxon>Pseudomonadati</taxon>
        <taxon>Pseudomonadota</taxon>
        <taxon>Gammaproteobacteria</taxon>
        <taxon>Enterobacterales</taxon>
        <taxon>Enterobacteriaceae</taxon>
        <taxon>Escherichia</taxon>
    </lineage>
</organism>
<gene>
    <name evidence="1" type="ORF">NCTC10418_03669</name>
</gene>
<protein>
    <submittedName>
        <fullName evidence="1">Uncharacterized protein</fullName>
    </submittedName>
</protein>
<name>A0A376KTN6_ECOLX</name>
<dbReference type="Proteomes" id="UP000255460">
    <property type="component" value="Unassembled WGS sequence"/>
</dbReference>
<dbReference type="AlphaFoldDB" id="A0A376KTN6"/>
<accession>A0A376KTN6</accession>
<proteinExistence type="predicted"/>
<reference evidence="1 2" key="1">
    <citation type="submission" date="2018-06" db="EMBL/GenBank/DDBJ databases">
        <authorList>
            <consortium name="Pathogen Informatics"/>
            <person name="Doyle S."/>
        </authorList>
    </citation>
    <scope>NUCLEOTIDE SEQUENCE [LARGE SCALE GENOMIC DNA]</scope>
    <source>
        <strain evidence="1 2">NCTC10418</strain>
    </source>
</reference>
<evidence type="ECO:0000313" key="1">
    <source>
        <dbReference type="EMBL" id="STE86038.1"/>
    </source>
</evidence>
<sequence length="31" mass="3674">MSTVRHSAMWKLEKELLIEAQNLGLGAQFWW</sequence>
<evidence type="ECO:0000313" key="2">
    <source>
        <dbReference type="Proteomes" id="UP000255460"/>
    </source>
</evidence>